<name>A0ABW9MSZ2_9XANT</name>
<accession>A0ABW9MSZ2</accession>
<dbReference type="Proteomes" id="UP001637990">
    <property type="component" value="Unassembled WGS sequence"/>
</dbReference>
<proteinExistence type="predicted"/>
<gene>
    <name evidence="2" type="ORF">ACI6Q5_20970</name>
</gene>
<feature type="non-terminal residue" evidence="2">
    <location>
        <position position="158"/>
    </location>
</feature>
<sequence>MADAVAEQPRSAPRERLSLDAGWRFQRGDPRGNTVVLDYDVRPQVVRSEDGKVADARPDQAQQPPAPSSAVLKPWILPTGNALIADPAQRHLRPPGHPGSGVDYVQAGFDDSRWQAVDLPHDWAIAGPFLAEGPYGGMGRLASWGVGWYRKTLEIPAS</sequence>
<evidence type="ECO:0000313" key="3">
    <source>
        <dbReference type="Proteomes" id="UP001637990"/>
    </source>
</evidence>
<dbReference type="InterPro" id="IPR051913">
    <property type="entry name" value="GH2_Domain-Containing"/>
</dbReference>
<comment type="caution">
    <text evidence="2">The sequence shown here is derived from an EMBL/GenBank/DDBJ whole genome shotgun (WGS) entry which is preliminary data.</text>
</comment>
<evidence type="ECO:0000313" key="2">
    <source>
        <dbReference type="EMBL" id="MFO3707379.1"/>
    </source>
</evidence>
<dbReference type="EMBL" id="JBJGBS010000198">
    <property type="protein sequence ID" value="MFO3707379.1"/>
    <property type="molecule type" value="Genomic_DNA"/>
</dbReference>
<dbReference type="PANTHER" id="PTHR42732">
    <property type="entry name" value="BETA-GALACTOSIDASE"/>
    <property type="match status" value="1"/>
</dbReference>
<dbReference type="SUPFAM" id="SSF49785">
    <property type="entry name" value="Galactose-binding domain-like"/>
    <property type="match status" value="1"/>
</dbReference>
<feature type="region of interest" description="Disordered" evidence="1">
    <location>
        <begin position="48"/>
        <end position="71"/>
    </location>
</feature>
<keyword evidence="3" id="KW-1185">Reference proteome</keyword>
<reference evidence="2 3" key="1">
    <citation type="submission" date="2024-11" db="EMBL/GenBank/DDBJ databases">
        <title>Genome sequencing of Xanthomonas codiaei.</title>
        <authorList>
            <person name="Studholme D.J."/>
        </authorList>
    </citation>
    <scope>NUCLEOTIDE SEQUENCE [LARGE SCALE GENOMIC DNA]</scope>
    <source>
        <strain evidence="2 3">NCPPB 4350</strain>
    </source>
</reference>
<dbReference type="Gene3D" id="2.60.120.260">
    <property type="entry name" value="Galactose-binding domain-like"/>
    <property type="match status" value="1"/>
</dbReference>
<protein>
    <submittedName>
        <fullName evidence="2">Beta-galactosidase</fullName>
    </submittedName>
</protein>
<dbReference type="PANTHER" id="PTHR42732:SF1">
    <property type="entry name" value="BETA-MANNOSIDASE"/>
    <property type="match status" value="1"/>
</dbReference>
<organism evidence="2 3">
    <name type="scientific">Xanthomonas codiaei</name>
    <dbReference type="NCBI Taxonomy" id="56463"/>
    <lineage>
        <taxon>Bacteria</taxon>
        <taxon>Pseudomonadati</taxon>
        <taxon>Pseudomonadota</taxon>
        <taxon>Gammaproteobacteria</taxon>
        <taxon>Lysobacterales</taxon>
        <taxon>Lysobacteraceae</taxon>
        <taxon>Xanthomonas</taxon>
    </lineage>
</organism>
<dbReference type="InterPro" id="IPR008979">
    <property type="entry name" value="Galactose-bd-like_sf"/>
</dbReference>
<feature type="compositionally biased region" description="Basic and acidic residues" evidence="1">
    <location>
        <begin position="48"/>
        <end position="58"/>
    </location>
</feature>
<evidence type="ECO:0000256" key="1">
    <source>
        <dbReference type="SAM" id="MobiDB-lite"/>
    </source>
</evidence>